<dbReference type="Proteomes" id="UP000036367">
    <property type="component" value="Unassembled WGS sequence"/>
</dbReference>
<dbReference type="SUPFAM" id="SSF52172">
    <property type="entry name" value="CheY-like"/>
    <property type="match status" value="1"/>
</dbReference>
<dbReference type="InterPro" id="IPR001789">
    <property type="entry name" value="Sig_transdc_resp-reg_receiver"/>
</dbReference>
<dbReference type="PATRIC" id="fig|595434.4.peg.482"/>
<dbReference type="PANTHER" id="PTHR43228">
    <property type="entry name" value="TWO-COMPONENT RESPONSE REGULATOR"/>
    <property type="match status" value="1"/>
</dbReference>
<evidence type="ECO:0000313" key="4">
    <source>
        <dbReference type="Proteomes" id="UP000036367"/>
    </source>
</evidence>
<evidence type="ECO:0000256" key="1">
    <source>
        <dbReference type="PROSITE-ProRule" id="PRU00169"/>
    </source>
</evidence>
<dbReference type="AlphaFoldDB" id="A0A0J1BLP3"/>
<dbReference type="InterPro" id="IPR052048">
    <property type="entry name" value="ST_Response_Regulator"/>
</dbReference>
<gene>
    <name evidence="3" type="ORF">RISK_000498</name>
</gene>
<dbReference type="SMART" id="SM00448">
    <property type="entry name" value="REC"/>
    <property type="match status" value="1"/>
</dbReference>
<accession>A0A0J1BLP3</accession>
<evidence type="ECO:0000259" key="2">
    <source>
        <dbReference type="PROSITE" id="PS50110"/>
    </source>
</evidence>
<evidence type="ECO:0000313" key="3">
    <source>
        <dbReference type="EMBL" id="KLU07420.1"/>
    </source>
</evidence>
<dbReference type="PROSITE" id="PS50110">
    <property type="entry name" value="RESPONSE_REGULATORY"/>
    <property type="match status" value="1"/>
</dbReference>
<dbReference type="CDD" id="cd17569">
    <property type="entry name" value="REC_HupR-like"/>
    <property type="match status" value="1"/>
</dbReference>
<name>A0A0J1BLP3_RHOIS</name>
<feature type="domain" description="Response regulatory" evidence="2">
    <location>
        <begin position="12"/>
        <end position="127"/>
    </location>
</feature>
<dbReference type="Gene3D" id="3.40.50.2300">
    <property type="match status" value="1"/>
</dbReference>
<dbReference type="GO" id="GO:0000160">
    <property type="term" value="P:phosphorelay signal transduction system"/>
    <property type="evidence" value="ECO:0007669"/>
    <property type="project" value="InterPro"/>
</dbReference>
<dbReference type="Pfam" id="PF00072">
    <property type="entry name" value="Response_reg"/>
    <property type="match status" value="1"/>
</dbReference>
<organism evidence="3 4">
    <name type="scientific">Rhodopirellula islandica</name>
    <dbReference type="NCBI Taxonomy" id="595434"/>
    <lineage>
        <taxon>Bacteria</taxon>
        <taxon>Pseudomonadati</taxon>
        <taxon>Planctomycetota</taxon>
        <taxon>Planctomycetia</taxon>
        <taxon>Pirellulales</taxon>
        <taxon>Pirellulaceae</taxon>
        <taxon>Rhodopirellula</taxon>
    </lineage>
</organism>
<dbReference type="STRING" id="595434.RISK_000498"/>
<comment type="caution">
    <text evidence="3">The sequence shown here is derived from an EMBL/GenBank/DDBJ whole genome shotgun (WGS) entry which is preliminary data.</text>
</comment>
<sequence length="386" mass="42981">MIQPANNPMNERILLVDDDYSLLNTLKRNLSFDFEVTTCESGQEALACIKNSETFSVVMVDMRMPGMEGIEVIQKAREISPNSVYLMLTGNQDLTTAMDAVNDGQVFRFLNKPCQMSDIKAAINAGIKQHDLITSKEELLKKTFSGAISVLVEIIEYVDDPLVDTDDILKSAKEMLTECNADTDWRVPLTSRLMVAGIPLLNLDQRETLAKASITSDEHRKIVKEVFSISSQLIKQIPRLEPISDLLDRMGSTEITTKQCTNDDDKIAQSILLSYYQSMLKRRGETGDVALTEIEDRFPDLDQNFSEHVRHATDAQPKPTIESISTSELLTGMMVAEDVRMPNGLLLIASGRKLSPPMVTRLRNLIGLETVAVEIPAKRSPEMAGT</sequence>
<keyword evidence="4" id="KW-1185">Reference proteome</keyword>
<reference evidence="3" key="1">
    <citation type="submission" date="2015-05" db="EMBL/GenBank/DDBJ databases">
        <title>Permanent draft genome of Rhodopirellula islandicus K833.</title>
        <authorList>
            <person name="Kizina J."/>
            <person name="Richter M."/>
            <person name="Glockner F.O."/>
            <person name="Harder J."/>
        </authorList>
    </citation>
    <scope>NUCLEOTIDE SEQUENCE [LARGE SCALE GENOMIC DNA]</scope>
    <source>
        <strain evidence="3">K833</strain>
    </source>
</reference>
<protein>
    <submittedName>
        <fullName evidence="3">Response regulator</fullName>
    </submittedName>
</protein>
<dbReference type="EMBL" id="LECT01000006">
    <property type="protein sequence ID" value="KLU07420.1"/>
    <property type="molecule type" value="Genomic_DNA"/>
</dbReference>
<proteinExistence type="predicted"/>
<feature type="modified residue" description="4-aspartylphosphate" evidence="1">
    <location>
        <position position="61"/>
    </location>
</feature>
<dbReference type="InterPro" id="IPR011006">
    <property type="entry name" value="CheY-like_superfamily"/>
</dbReference>
<dbReference type="PANTHER" id="PTHR43228:SF1">
    <property type="entry name" value="TWO-COMPONENT RESPONSE REGULATOR ARR22"/>
    <property type="match status" value="1"/>
</dbReference>
<keyword evidence="1" id="KW-0597">Phosphoprotein</keyword>